<dbReference type="GO" id="GO:0006890">
    <property type="term" value="P:retrograde vesicle-mediated transport, Golgi to endoplasmic reticulum"/>
    <property type="evidence" value="ECO:0007669"/>
    <property type="project" value="TreeGrafter"/>
</dbReference>
<dbReference type="Pfam" id="PF10191">
    <property type="entry name" value="COG7"/>
    <property type="match status" value="2"/>
</dbReference>
<comment type="subcellular location">
    <subcellularLocation>
        <location evidence="1">Golgi apparatus membrane</location>
        <topology evidence="1">Peripheral membrane protein</topology>
    </subcellularLocation>
</comment>
<keyword evidence="5" id="KW-0653">Protein transport</keyword>
<evidence type="ECO:0000256" key="4">
    <source>
        <dbReference type="ARBA" id="ARBA00022448"/>
    </source>
</evidence>
<proteinExistence type="inferred from homology"/>
<dbReference type="PANTHER" id="PTHR21443">
    <property type="entry name" value="CONSERVED OLIGOMERIC GOLGI COMPLEX COMPONENT 7"/>
    <property type="match status" value="1"/>
</dbReference>
<evidence type="ECO:0000256" key="6">
    <source>
        <dbReference type="ARBA" id="ARBA00023034"/>
    </source>
</evidence>
<name>A0A165SBG6_9AGAM</name>
<protein>
    <recommendedName>
        <fullName evidence="3">Conserved oligomeric Golgi complex subunit 7</fullName>
    </recommendedName>
    <alternativeName>
        <fullName evidence="8">Component of oligomeric Golgi complex 7</fullName>
    </alternativeName>
</protein>
<evidence type="ECO:0000256" key="3">
    <source>
        <dbReference type="ARBA" id="ARBA00020984"/>
    </source>
</evidence>
<gene>
    <name evidence="10" type="ORF">NEOLEDRAFT_1115152</name>
</gene>
<dbReference type="OrthoDB" id="249612at2759"/>
<dbReference type="SUPFAM" id="SSF74788">
    <property type="entry name" value="Cullin repeat-like"/>
    <property type="match status" value="1"/>
</dbReference>
<evidence type="ECO:0000256" key="9">
    <source>
        <dbReference type="SAM" id="MobiDB-lite"/>
    </source>
</evidence>
<keyword evidence="6" id="KW-0333">Golgi apparatus</keyword>
<comment type="similarity">
    <text evidence="2">Belongs to the COG7 family.</text>
</comment>
<dbReference type="InterPro" id="IPR019335">
    <property type="entry name" value="COG7"/>
</dbReference>
<dbReference type="InParanoid" id="A0A165SBG6"/>
<dbReference type="EMBL" id="KV425574">
    <property type="protein sequence ID" value="KZT24917.1"/>
    <property type="molecule type" value="Genomic_DNA"/>
</dbReference>
<evidence type="ECO:0000256" key="2">
    <source>
        <dbReference type="ARBA" id="ARBA00005831"/>
    </source>
</evidence>
<feature type="region of interest" description="Disordered" evidence="9">
    <location>
        <begin position="353"/>
        <end position="389"/>
    </location>
</feature>
<dbReference type="Gene3D" id="1.20.1280.170">
    <property type="entry name" value="Exocyst complex component Exo70"/>
    <property type="match status" value="1"/>
</dbReference>
<accession>A0A165SBG6</accession>
<dbReference type="GO" id="GO:0000139">
    <property type="term" value="C:Golgi membrane"/>
    <property type="evidence" value="ECO:0007669"/>
    <property type="project" value="UniProtKB-SubCell"/>
</dbReference>
<evidence type="ECO:0000256" key="7">
    <source>
        <dbReference type="ARBA" id="ARBA00023136"/>
    </source>
</evidence>
<feature type="region of interest" description="Disordered" evidence="9">
    <location>
        <begin position="717"/>
        <end position="746"/>
    </location>
</feature>
<feature type="compositionally biased region" description="Polar residues" evidence="9">
    <location>
        <begin position="371"/>
        <end position="384"/>
    </location>
</feature>
<dbReference type="STRING" id="1314782.A0A165SBG6"/>
<keyword evidence="7" id="KW-0472">Membrane</keyword>
<evidence type="ECO:0000256" key="1">
    <source>
        <dbReference type="ARBA" id="ARBA00004395"/>
    </source>
</evidence>
<evidence type="ECO:0000256" key="8">
    <source>
        <dbReference type="ARBA" id="ARBA00031345"/>
    </source>
</evidence>
<evidence type="ECO:0000313" key="11">
    <source>
        <dbReference type="Proteomes" id="UP000076761"/>
    </source>
</evidence>
<keyword evidence="4" id="KW-0813">Transport</keyword>
<dbReference type="GO" id="GO:0007030">
    <property type="term" value="P:Golgi organization"/>
    <property type="evidence" value="ECO:0007669"/>
    <property type="project" value="TreeGrafter"/>
</dbReference>
<dbReference type="GO" id="GO:0017119">
    <property type="term" value="C:Golgi transport complex"/>
    <property type="evidence" value="ECO:0007669"/>
    <property type="project" value="InterPro"/>
</dbReference>
<organism evidence="10 11">
    <name type="scientific">Neolentinus lepideus HHB14362 ss-1</name>
    <dbReference type="NCBI Taxonomy" id="1314782"/>
    <lineage>
        <taxon>Eukaryota</taxon>
        <taxon>Fungi</taxon>
        <taxon>Dikarya</taxon>
        <taxon>Basidiomycota</taxon>
        <taxon>Agaricomycotina</taxon>
        <taxon>Agaricomycetes</taxon>
        <taxon>Gloeophyllales</taxon>
        <taxon>Gloeophyllaceae</taxon>
        <taxon>Neolentinus</taxon>
    </lineage>
</organism>
<dbReference type="AlphaFoldDB" id="A0A165SBG6"/>
<dbReference type="Proteomes" id="UP000076761">
    <property type="component" value="Unassembled WGS sequence"/>
</dbReference>
<sequence>MTTPVPDDIDVVDWLNAALAPNESTQPADLASLDKQLAALTASLEVAVDEHSALLGRLIDDVSRSVPRLQYDLHFMREGSLSLQSTLAHITNTTSSNQPGGIGDVLEKLHALDTIKTNMTEARDVLREAESWSMLEPEVTSLLAESNYSKAAERLAEAAENLFVFQNTPEYESRRGVVVSLENQLEAGVSSALVAAINSRDTAACKGYYEIFERIGREAEFFNYYVGARAEPIFTAWRELPSPSPNSSSSTNSDLSPFISSISEFYSTLLTLLRSERTQVARIFPSPRHTLSQLLSSILSSLQPSFSQKVSELSNDLGPDAVIDLVKAFRATESFALDAHDILKILDAPPSDALQRRGSDKAHTRRHSRRVSISLSGRTESRSSLPGKGEPDEWDLALFEPFLDAQTSYPALENRYLSSRLPQLGTGDTARTLKEETDAVLVLADGALARCVAFTHGYALPGLLAVLDALISSFLASVSSSSFLASSSSHISFAGPGANVDLFDLDYAPADYARIQALLHLLDAVRSALDRLVGFEGRVRSTVSRALVENDITRSDAKIEGMTSGEQRILVESGMNSRELHDLLQSLSSQPQSGEQFGVVAHPEVFPGARKAIMGLAGTCQTSLQDVILSPLINRLKTYPTLSLWASTSASSTSSASSAQTDLKIPTFSLSPSETMQRVAEGLLNLPRLFEVYADDDVLAFSIETLPYAESELARLQAEDQPHSHSHSTPHTRSGSLSLRPAQKPTPLNPETILSLWLSSLGRSLLSHLLHDTLPRIARLSSAGAAQLASDLAYLENIVQALNVEEEELHRWRVCVEMRDEEGREACRDAEQRDGVLSHVARIRGWPAS</sequence>
<dbReference type="GO" id="GO:0006886">
    <property type="term" value="P:intracellular protein transport"/>
    <property type="evidence" value="ECO:0007669"/>
    <property type="project" value="InterPro"/>
</dbReference>
<evidence type="ECO:0000313" key="10">
    <source>
        <dbReference type="EMBL" id="KZT24917.1"/>
    </source>
</evidence>
<dbReference type="InterPro" id="IPR016159">
    <property type="entry name" value="Cullin_repeat-like_dom_sf"/>
</dbReference>
<keyword evidence="11" id="KW-1185">Reference proteome</keyword>
<dbReference type="PANTHER" id="PTHR21443:SF0">
    <property type="entry name" value="CONSERVED OLIGOMERIC GOLGI COMPLEX SUBUNIT 7"/>
    <property type="match status" value="1"/>
</dbReference>
<evidence type="ECO:0000256" key="5">
    <source>
        <dbReference type="ARBA" id="ARBA00022927"/>
    </source>
</evidence>
<reference evidence="10 11" key="1">
    <citation type="journal article" date="2016" name="Mol. Biol. Evol.">
        <title>Comparative Genomics of Early-Diverging Mushroom-Forming Fungi Provides Insights into the Origins of Lignocellulose Decay Capabilities.</title>
        <authorList>
            <person name="Nagy L.G."/>
            <person name="Riley R."/>
            <person name="Tritt A."/>
            <person name="Adam C."/>
            <person name="Daum C."/>
            <person name="Floudas D."/>
            <person name="Sun H."/>
            <person name="Yadav J.S."/>
            <person name="Pangilinan J."/>
            <person name="Larsson K.H."/>
            <person name="Matsuura K."/>
            <person name="Barry K."/>
            <person name="Labutti K."/>
            <person name="Kuo R."/>
            <person name="Ohm R.A."/>
            <person name="Bhattacharya S.S."/>
            <person name="Shirouzu T."/>
            <person name="Yoshinaga Y."/>
            <person name="Martin F.M."/>
            <person name="Grigoriev I.V."/>
            <person name="Hibbett D.S."/>
        </authorList>
    </citation>
    <scope>NUCLEOTIDE SEQUENCE [LARGE SCALE GENOMIC DNA]</scope>
    <source>
        <strain evidence="10 11">HHB14362 ss-1</strain>
    </source>
</reference>